<dbReference type="RefSeq" id="WP_076364436.1">
    <property type="nucleotide sequence ID" value="NZ_FTMX01000001.1"/>
</dbReference>
<protein>
    <submittedName>
        <fullName evidence="2">ABC-2 type transport system permease protein</fullName>
    </submittedName>
</protein>
<dbReference type="PANTHER" id="PTHR37305">
    <property type="entry name" value="INTEGRAL MEMBRANE PROTEIN-RELATED"/>
    <property type="match status" value="1"/>
</dbReference>
<feature type="transmembrane region" description="Helical" evidence="1">
    <location>
        <begin position="101"/>
        <end position="122"/>
    </location>
</feature>
<keyword evidence="1" id="KW-0812">Transmembrane</keyword>
<keyword evidence="1" id="KW-1133">Transmembrane helix</keyword>
<dbReference type="EMBL" id="FTMX01000001">
    <property type="protein sequence ID" value="SIQ07969.1"/>
    <property type="molecule type" value="Genomic_DNA"/>
</dbReference>
<keyword evidence="1" id="KW-0472">Membrane</keyword>
<evidence type="ECO:0000313" key="3">
    <source>
        <dbReference type="Proteomes" id="UP000185829"/>
    </source>
</evidence>
<feature type="transmembrane region" description="Helical" evidence="1">
    <location>
        <begin position="142"/>
        <end position="168"/>
    </location>
</feature>
<organism evidence="2 3">
    <name type="scientific">Peribacillus simplex</name>
    <dbReference type="NCBI Taxonomy" id="1478"/>
    <lineage>
        <taxon>Bacteria</taxon>
        <taxon>Bacillati</taxon>
        <taxon>Bacillota</taxon>
        <taxon>Bacilli</taxon>
        <taxon>Bacillales</taxon>
        <taxon>Bacillaceae</taxon>
        <taxon>Peribacillus</taxon>
    </lineage>
</organism>
<name>A0A9X8WH26_9BACI</name>
<feature type="transmembrane region" description="Helical" evidence="1">
    <location>
        <begin position="18"/>
        <end position="38"/>
    </location>
</feature>
<evidence type="ECO:0000256" key="1">
    <source>
        <dbReference type="SAM" id="Phobius"/>
    </source>
</evidence>
<dbReference type="Proteomes" id="UP000185829">
    <property type="component" value="Unassembled WGS sequence"/>
</dbReference>
<reference evidence="2 3" key="1">
    <citation type="submission" date="2017-01" db="EMBL/GenBank/DDBJ databases">
        <authorList>
            <person name="Varghese N."/>
            <person name="Submissions S."/>
        </authorList>
    </citation>
    <scope>NUCLEOTIDE SEQUENCE [LARGE SCALE GENOMIC DNA]</scope>
    <source>
        <strain evidence="2 3">RUG2-6</strain>
    </source>
</reference>
<feature type="transmembrane region" description="Helical" evidence="1">
    <location>
        <begin position="175"/>
        <end position="193"/>
    </location>
</feature>
<proteinExistence type="predicted"/>
<dbReference type="Pfam" id="PF12730">
    <property type="entry name" value="ABC2_membrane_4"/>
    <property type="match status" value="1"/>
</dbReference>
<comment type="caution">
    <text evidence="2">The sequence shown here is derived from an EMBL/GenBank/DDBJ whole genome shotgun (WGS) entry which is preliminary data.</text>
</comment>
<dbReference type="AlphaFoldDB" id="A0A9X8WH26"/>
<sequence length="252" mass="27728">MNNLMKAEFYKLKHDRSFWAITLTIILIGILAPSEMLIRGTSGEMKGLDVVIAFVNQNELVLKYAPCILAGFFISSDYSTGVMKNLISGGNKRMEIVLAKLSVFTIGAIIISILFPLVLWIVSTLFFGSGSHLFPNLSVVEIIVPLIGLLALYGAAFASFMTLIGFIFTDSGKTISFLFVFIFGLEAAFSIFAKNSPIIQTIYDHSIIKLSKDIPTTILEQTELFTMLIVPILTIAVCAIGSCFVFSRKEIK</sequence>
<gene>
    <name evidence="2" type="ORF">SAMN05878482_101278</name>
</gene>
<evidence type="ECO:0000313" key="2">
    <source>
        <dbReference type="EMBL" id="SIQ07969.1"/>
    </source>
</evidence>
<accession>A0A9X8WH26</accession>
<feature type="transmembrane region" description="Helical" evidence="1">
    <location>
        <begin position="224"/>
        <end position="246"/>
    </location>
</feature>
<dbReference type="PANTHER" id="PTHR37305:SF1">
    <property type="entry name" value="MEMBRANE PROTEIN"/>
    <property type="match status" value="1"/>
</dbReference>